<evidence type="ECO:0000256" key="15">
    <source>
        <dbReference type="ARBA" id="ARBA00023049"/>
    </source>
</evidence>
<dbReference type="SUPFAM" id="SSF53187">
    <property type="entry name" value="Zn-dependent exopeptidases"/>
    <property type="match status" value="1"/>
</dbReference>
<dbReference type="PANTHER" id="PTHR12053">
    <property type="entry name" value="PROTEASE FAMILY M28 PLASMA GLUTAMATE CARBOXYPEPTIDASE-RELATED"/>
    <property type="match status" value="1"/>
</dbReference>
<keyword evidence="12" id="KW-0256">Endoplasmic reticulum</keyword>
<dbReference type="EMBL" id="CP022743">
    <property type="protein sequence ID" value="ASU35106.1"/>
    <property type="molecule type" value="Genomic_DNA"/>
</dbReference>
<name>A0A223NZ53_9SPHI</name>
<keyword evidence="16" id="KW-0865">Zymogen</keyword>
<evidence type="ECO:0000256" key="8">
    <source>
        <dbReference type="ARBA" id="ARBA00022670"/>
    </source>
</evidence>
<protein>
    <recommendedName>
        <fullName evidence="5">Carboxypeptidase Q</fullName>
    </recommendedName>
    <alternativeName>
        <fullName evidence="20">Plasma glutamate carboxypeptidase</fullName>
    </alternativeName>
</protein>
<evidence type="ECO:0000256" key="19">
    <source>
        <dbReference type="ARBA" id="ARBA00025833"/>
    </source>
</evidence>
<evidence type="ECO:0000256" key="14">
    <source>
        <dbReference type="ARBA" id="ARBA00023034"/>
    </source>
</evidence>
<evidence type="ECO:0000256" key="21">
    <source>
        <dbReference type="SAM" id="SignalP"/>
    </source>
</evidence>
<keyword evidence="8" id="KW-0645">Protease</keyword>
<dbReference type="AlphaFoldDB" id="A0A223NZ53"/>
<evidence type="ECO:0000256" key="7">
    <source>
        <dbReference type="ARBA" id="ARBA00022645"/>
    </source>
</evidence>
<feature type="chain" id="PRO_5012623699" description="Carboxypeptidase Q" evidence="21">
    <location>
        <begin position="23"/>
        <end position="519"/>
    </location>
</feature>
<evidence type="ECO:0000256" key="9">
    <source>
        <dbReference type="ARBA" id="ARBA00022723"/>
    </source>
</evidence>
<dbReference type="GO" id="GO:0004180">
    <property type="term" value="F:carboxypeptidase activity"/>
    <property type="evidence" value="ECO:0007669"/>
    <property type="project" value="UniProtKB-KW"/>
</dbReference>
<dbReference type="InterPro" id="IPR039866">
    <property type="entry name" value="CPQ"/>
</dbReference>
<comment type="subcellular location">
    <subcellularLocation>
        <location evidence="1">Endoplasmic reticulum</location>
    </subcellularLocation>
    <subcellularLocation>
        <location evidence="3">Golgi apparatus</location>
    </subcellularLocation>
    <subcellularLocation>
        <location evidence="2">Lysosome</location>
    </subcellularLocation>
    <subcellularLocation>
        <location evidence="4">Secreted</location>
    </subcellularLocation>
</comment>
<dbReference type="Gene3D" id="3.50.30.30">
    <property type="match status" value="1"/>
</dbReference>
<evidence type="ECO:0000259" key="22">
    <source>
        <dbReference type="Pfam" id="PF04389"/>
    </source>
</evidence>
<evidence type="ECO:0000256" key="13">
    <source>
        <dbReference type="ARBA" id="ARBA00022833"/>
    </source>
</evidence>
<dbReference type="GO" id="GO:0046872">
    <property type="term" value="F:metal ion binding"/>
    <property type="evidence" value="ECO:0007669"/>
    <property type="project" value="UniProtKB-KW"/>
</dbReference>
<organism evidence="23 24">
    <name type="scientific">Mucilaginibacter xinganensis</name>
    <dbReference type="NCBI Taxonomy" id="1234841"/>
    <lineage>
        <taxon>Bacteria</taxon>
        <taxon>Pseudomonadati</taxon>
        <taxon>Bacteroidota</taxon>
        <taxon>Sphingobacteriia</taxon>
        <taxon>Sphingobacteriales</taxon>
        <taxon>Sphingobacteriaceae</taxon>
        <taxon>Mucilaginibacter</taxon>
    </lineage>
</organism>
<keyword evidence="13" id="KW-0862">Zinc</keyword>
<keyword evidence="15" id="KW-0482">Metalloprotease</keyword>
<evidence type="ECO:0000256" key="3">
    <source>
        <dbReference type="ARBA" id="ARBA00004555"/>
    </source>
</evidence>
<keyword evidence="11" id="KW-0378">Hydrolase</keyword>
<proteinExistence type="predicted"/>
<accession>A0A223NZ53</accession>
<evidence type="ECO:0000256" key="18">
    <source>
        <dbReference type="ARBA" id="ARBA00023228"/>
    </source>
</evidence>
<dbReference type="RefSeq" id="WP_245845568.1">
    <property type="nucleotide sequence ID" value="NZ_CP022743.1"/>
</dbReference>
<evidence type="ECO:0000256" key="12">
    <source>
        <dbReference type="ARBA" id="ARBA00022824"/>
    </source>
</evidence>
<keyword evidence="24" id="KW-1185">Reference proteome</keyword>
<comment type="subunit">
    <text evidence="19">Homodimer. The monomeric form is inactive while the homodimer is active.</text>
</comment>
<evidence type="ECO:0000256" key="20">
    <source>
        <dbReference type="ARBA" id="ARBA00033328"/>
    </source>
</evidence>
<keyword evidence="6" id="KW-0964">Secreted</keyword>
<gene>
    <name evidence="23" type="ORF">MuYL_3221</name>
</gene>
<evidence type="ECO:0000256" key="11">
    <source>
        <dbReference type="ARBA" id="ARBA00022801"/>
    </source>
</evidence>
<evidence type="ECO:0000313" key="24">
    <source>
        <dbReference type="Proteomes" id="UP000215002"/>
    </source>
</evidence>
<keyword evidence="9" id="KW-0479">Metal-binding</keyword>
<evidence type="ECO:0000313" key="23">
    <source>
        <dbReference type="EMBL" id="ASU35106.1"/>
    </source>
</evidence>
<feature type="signal peptide" evidence="21">
    <location>
        <begin position="1"/>
        <end position="22"/>
    </location>
</feature>
<reference evidence="23 24" key="1">
    <citation type="submission" date="2017-08" db="EMBL/GenBank/DDBJ databases">
        <title>Complete genome sequence of Mucilaginibacter sp. strain BJC16-A31.</title>
        <authorList>
            <consortium name="Henan University of Science and Technology"/>
            <person name="You X."/>
        </authorList>
    </citation>
    <scope>NUCLEOTIDE SEQUENCE [LARGE SCALE GENOMIC DNA]</scope>
    <source>
        <strain evidence="23 24">BJC16-A31</strain>
    </source>
</reference>
<keyword evidence="17" id="KW-0325">Glycoprotein</keyword>
<dbReference type="Proteomes" id="UP000215002">
    <property type="component" value="Chromosome"/>
</dbReference>
<evidence type="ECO:0000256" key="4">
    <source>
        <dbReference type="ARBA" id="ARBA00004613"/>
    </source>
</evidence>
<keyword evidence="7" id="KW-0121">Carboxypeptidase</keyword>
<dbReference type="GO" id="GO:0070573">
    <property type="term" value="F:metallodipeptidase activity"/>
    <property type="evidence" value="ECO:0007669"/>
    <property type="project" value="InterPro"/>
</dbReference>
<dbReference type="GO" id="GO:0006508">
    <property type="term" value="P:proteolysis"/>
    <property type="evidence" value="ECO:0007669"/>
    <property type="project" value="UniProtKB-KW"/>
</dbReference>
<keyword evidence="14" id="KW-0333">Golgi apparatus</keyword>
<dbReference type="GO" id="GO:0005576">
    <property type="term" value="C:extracellular region"/>
    <property type="evidence" value="ECO:0007669"/>
    <property type="project" value="UniProtKB-SubCell"/>
</dbReference>
<dbReference type="Pfam" id="PF04389">
    <property type="entry name" value="Peptidase_M28"/>
    <property type="match status" value="1"/>
</dbReference>
<dbReference type="KEGG" id="muc:MuYL_3221"/>
<evidence type="ECO:0000256" key="17">
    <source>
        <dbReference type="ARBA" id="ARBA00023180"/>
    </source>
</evidence>
<evidence type="ECO:0000256" key="1">
    <source>
        <dbReference type="ARBA" id="ARBA00004240"/>
    </source>
</evidence>
<evidence type="ECO:0000256" key="10">
    <source>
        <dbReference type="ARBA" id="ARBA00022729"/>
    </source>
</evidence>
<dbReference type="InterPro" id="IPR007484">
    <property type="entry name" value="Peptidase_M28"/>
</dbReference>
<dbReference type="PANTHER" id="PTHR12053:SF3">
    <property type="entry name" value="CARBOXYPEPTIDASE Q"/>
    <property type="match status" value="1"/>
</dbReference>
<evidence type="ECO:0000256" key="2">
    <source>
        <dbReference type="ARBA" id="ARBA00004371"/>
    </source>
</evidence>
<keyword evidence="18" id="KW-0458">Lysosome</keyword>
<dbReference type="GO" id="GO:0005764">
    <property type="term" value="C:lysosome"/>
    <property type="evidence" value="ECO:0007669"/>
    <property type="project" value="UniProtKB-SubCell"/>
</dbReference>
<dbReference type="Gene3D" id="3.40.630.10">
    <property type="entry name" value="Zn peptidases"/>
    <property type="match status" value="1"/>
</dbReference>
<evidence type="ECO:0000256" key="5">
    <source>
        <dbReference type="ARBA" id="ARBA00014116"/>
    </source>
</evidence>
<feature type="domain" description="Peptidase M28" evidence="22">
    <location>
        <begin position="293"/>
        <end position="493"/>
    </location>
</feature>
<evidence type="ECO:0000256" key="6">
    <source>
        <dbReference type="ARBA" id="ARBA00022525"/>
    </source>
</evidence>
<sequence length="519" mass="57191">MKHFYFKPIFTALMLGSVSLYAQQEPVDTAVFSKIRKAEMSNSHIPTIAHYITDVAGPRLTNSPGYKRAGMWAVETMKKWGMVNTAMEPWGNFGKGWEIEDFSISLKAPYSQSLIAYPEPWSGNTKGPVHGEVALLPAASAMDTAYLLKHIGDYKGKFILIAGKSPSYDVDFKPSATRLTDEELANMKDTYMLSRKVMEGYLGYFKTISRVADILQNSGALAVITAGGENINGTTFVQGFSGYKTNNAESTVKVSIASEDGQRMKRLIESGHKVELDLNVKAKFNDADIKGYNVVGEIPGTDPKLKSQLVMLGGHMDAWASSTGATDNGAGCIVMLEAVRLLDSLGLKPKRTIRIALWGGEEQGLLGSYGYAKNHFRGTDLVLKPEAAKVSAYFNLDNGTGKIRGIYAQGNTAIKPIFEQWFKPFNDLGANTVTMSNTGSTDHLSFDWAGIPGFQFIQDPIDYETRTHHSNQDNYDHLQIEDLKQAAIIVASFVYQTSVRTDMMPRKPLEKETFVFDGL</sequence>
<evidence type="ECO:0000256" key="16">
    <source>
        <dbReference type="ARBA" id="ARBA00023145"/>
    </source>
</evidence>
<keyword evidence="10 21" id="KW-0732">Signal</keyword>